<feature type="transmembrane region" description="Helical" evidence="1">
    <location>
        <begin position="64"/>
        <end position="81"/>
    </location>
</feature>
<dbReference type="RefSeq" id="WP_176942676.1">
    <property type="nucleotide sequence ID" value="NZ_JABZEC010000004.1"/>
</dbReference>
<dbReference type="EMBL" id="JABZEC010000004">
    <property type="protein sequence ID" value="NVY96506.1"/>
    <property type="molecule type" value="Genomic_DNA"/>
</dbReference>
<reference evidence="2 3" key="1">
    <citation type="submission" date="2020-06" db="EMBL/GenBank/DDBJ databases">
        <authorList>
            <person name="Kang J."/>
        </authorList>
    </citation>
    <scope>NUCLEOTIDE SEQUENCE [LARGE SCALE GENOMIC DNA]</scope>
    <source>
        <strain evidence="2 3">DCY120</strain>
    </source>
</reference>
<gene>
    <name evidence="2" type="ORF">HU830_04895</name>
</gene>
<evidence type="ECO:0000313" key="3">
    <source>
        <dbReference type="Proteomes" id="UP000563523"/>
    </source>
</evidence>
<feature type="transmembrane region" description="Helical" evidence="1">
    <location>
        <begin position="87"/>
        <end position="103"/>
    </location>
</feature>
<dbReference type="Proteomes" id="UP000563523">
    <property type="component" value="Unassembled WGS sequence"/>
</dbReference>
<keyword evidence="1" id="KW-1133">Transmembrane helix</keyword>
<sequence>MVQMIIRIIFLAFAGEAFGLTLANWHQLWSHSIKLKLAAILNIVSFLIVVLAICSVIELPRQGAFLGAGILLILAKLLEISTEAKTHYFWKIICILILLVLICW</sequence>
<accession>A0A850RB09</accession>
<name>A0A850RB09_9LACO</name>
<keyword evidence="3" id="KW-1185">Reference proteome</keyword>
<keyword evidence="1" id="KW-0472">Membrane</keyword>
<protein>
    <submittedName>
        <fullName evidence="2">Uncharacterized protein</fullName>
    </submittedName>
</protein>
<feature type="transmembrane region" description="Helical" evidence="1">
    <location>
        <begin position="35"/>
        <end position="57"/>
    </location>
</feature>
<dbReference type="AlphaFoldDB" id="A0A850RB09"/>
<keyword evidence="1" id="KW-0812">Transmembrane</keyword>
<evidence type="ECO:0000313" key="2">
    <source>
        <dbReference type="EMBL" id="NVY96506.1"/>
    </source>
</evidence>
<proteinExistence type="predicted"/>
<comment type="caution">
    <text evidence="2">The sequence shown here is derived from an EMBL/GenBank/DDBJ whole genome shotgun (WGS) entry which is preliminary data.</text>
</comment>
<organism evidence="2 3">
    <name type="scientific">Bombilactobacillus apium</name>
    <dbReference type="NCBI Taxonomy" id="2675299"/>
    <lineage>
        <taxon>Bacteria</taxon>
        <taxon>Bacillati</taxon>
        <taxon>Bacillota</taxon>
        <taxon>Bacilli</taxon>
        <taxon>Lactobacillales</taxon>
        <taxon>Lactobacillaceae</taxon>
        <taxon>Bombilactobacillus</taxon>
    </lineage>
</organism>
<evidence type="ECO:0000256" key="1">
    <source>
        <dbReference type="SAM" id="Phobius"/>
    </source>
</evidence>